<keyword evidence="2" id="KW-0813">Transport</keyword>
<organism evidence="11 12">
    <name type="scientific">Flavobacterium nackdongense</name>
    <dbReference type="NCBI Taxonomy" id="2547394"/>
    <lineage>
        <taxon>Bacteria</taxon>
        <taxon>Pseudomonadati</taxon>
        <taxon>Bacteroidota</taxon>
        <taxon>Flavobacteriia</taxon>
        <taxon>Flavobacteriales</taxon>
        <taxon>Flavobacteriaceae</taxon>
        <taxon>Flavobacterium</taxon>
    </lineage>
</organism>
<dbReference type="Proteomes" id="UP000291124">
    <property type="component" value="Chromosome"/>
</dbReference>
<keyword evidence="9" id="KW-0472">Membrane</keyword>
<name>A0A4P6Y7C0_9FLAO</name>
<protein>
    <submittedName>
        <fullName evidence="11">ABC transporter ATP-binding protein</fullName>
    </submittedName>
</protein>
<evidence type="ECO:0000313" key="11">
    <source>
        <dbReference type="EMBL" id="QBN18501.1"/>
    </source>
</evidence>
<dbReference type="CDD" id="cd03214">
    <property type="entry name" value="ABC_Iron-Siderophores_B12_Hemin"/>
    <property type="match status" value="1"/>
</dbReference>
<dbReference type="PANTHER" id="PTHR42771:SF2">
    <property type="entry name" value="IRON(3+)-HYDROXAMATE IMPORT ATP-BINDING PROTEIN FHUC"/>
    <property type="match status" value="1"/>
</dbReference>
<evidence type="ECO:0000256" key="1">
    <source>
        <dbReference type="ARBA" id="ARBA00004202"/>
    </source>
</evidence>
<dbReference type="PANTHER" id="PTHR42771">
    <property type="entry name" value="IRON(3+)-HYDROXAMATE IMPORT ATP-BINDING PROTEIN FHUC"/>
    <property type="match status" value="1"/>
</dbReference>
<dbReference type="Gene3D" id="3.40.50.300">
    <property type="entry name" value="P-loop containing nucleotide triphosphate hydrolases"/>
    <property type="match status" value="1"/>
</dbReference>
<dbReference type="EMBL" id="CP037933">
    <property type="protein sequence ID" value="QBN18501.1"/>
    <property type="molecule type" value="Genomic_DNA"/>
</dbReference>
<sequence length="262" mass="29060">MNNTNILLTSNLSIGYKTKSATTTTIAENLKLNLKKGKLIALIGANGIGKSTLLRTITGIQQPLAGTVSLNEKNIHEMDSLTLAQNLSVVLTEKLPPSNLTVWELIALGRQPYTNWIGTLTDNDIAKINEAIALTQIEHLISKRHYEISDGQLQIVLIARALAQDTPLIILDEPTTHLDLLHKVVLFKLLKKLTQETGKCILFSTHDIDMAIQLSDEMIIMTPENTVQDQPCNLILKGSFNTLFKDEHIVFDREKGKFVISS</sequence>
<dbReference type="InterPro" id="IPR003593">
    <property type="entry name" value="AAA+_ATPase"/>
</dbReference>
<dbReference type="Pfam" id="PF00005">
    <property type="entry name" value="ABC_tran"/>
    <property type="match status" value="1"/>
</dbReference>
<keyword evidence="7" id="KW-0408">Iron</keyword>
<evidence type="ECO:0000313" key="12">
    <source>
        <dbReference type="Proteomes" id="UP000291124"/>
    </source>
</evidence>
<dbReference type="InterPro" id="IPR051535">
    <property type="entry name" value="Siderophore_ABC-ATPase"/>
</dbReference>
<dbReference type="RefSeq" id="WP_133276025.1">
    <property type="nucleotide sequence ID" value="NZ_CP037933.1"/>
</dbReference>
<dbReference type="PROSITE" id="PS50893">
    <property type="entry name" value="ABC_TRANSPORTER_2"/>
    <property type="match status" value="1"/>
</dbReference>
<evidence type="ECO:0000256" key="4">
    <source>
        <dbReference type="ARBA" id="ARBA00022496"/>
    </source>
</evidence>
<dbReference type="GO" id="GO:0016887">
    <property type="term" value="F:ATP hydrolysis activity"/>
    <property type="evidence" value="ECO:0007669"/>
    <property type="project" value="InterPro"/>
</dbReference>
<dbReference type="GO" id="GO:0005886">
    <property type="term" value="C:plasma membrane"/>
    <property type="evidence" value="ECO:0007669"/>
    <property type="project" value="UniProtKB-SubCell"/>
</dbReference>
<evidence type="ECO:0000256" key="8">
    <source>
        <dbReference type="ARBA" id="ARBA00023065"/>
    </source>
</evidence>
<evidence type="ECO:0000259" key="10">
    <source>
        <dbReference type="PROSITE" id="PS50893"/>
    </source>
</evidence>
<evidence type="ECO:0000256" key="5">
    <source>
        <dbReference type="ARBA" id="ARBA00022741"/>
    </source>
</evidence>
<dbReference type="InterPro" id="IPR027417">
    <property type="entry name" value="P-loop_NTPase"/>
</dbReference>
<reference evidence="12" key="1">
    <citation type="submission" date="2019-03" db="EMBL/GenBank/DDBJ databases">
        <title>Flavobacterium sp.</title>
        <authorList>
            <person name="Kim H."/>
        </authorList>
    </citation>
    <scope>NUCLEOTIDE SEQUENCE [LARGE SCALE GENOMIC DNA]</scope>
    <source>
        <strain evidence="12">GS13</strain>
    </source>
</reference>
<evidence type="ECO:0000256" key="7">
    <source>
        <dbReference type="ARBA" id="ARBA00023004"/>
    </source>
</evidence>
<evidence type="ECO:0000256" key="3">
    <source>
        <dbReference type="ARBA" id="ARBA00022475"/>
    </source>
</evidence>
<evidence type="ECO:0000256" key="9">
    <source>
        <dbReference type="ARBA" id="ARBA00023136"/>
    </source>
</evidence>
<dbReference type="AlphaFoldDB" id="A0A4P6Y7C0"/>
<keyword evidence="3" id="KW-1003">Cell membrane</keyword>
<dbReference type="SMART" id="SM00382">
    <property type="entry name" value="AAA"/>
    <property type="match status" value="1"/>
</dbReference>
<dbReference type="KEGG" id="fnk:E1750_06670"/>
<comment type="subcellular location">
    <subcellularLocation>
        <location evidence="1">Cell membrane</location>
        <topology evidence="1">Peripheral membrane protein</topology>
    </subcellularLocation>
</comment>
<dbReference type="GO" id="GO:0006826">
    <property type="term" value="P:iron ion transport"/>
    <property type="evidence" value="ECO:0007669"/>
    <property type="project" value="UniProtKB-KW"/>
</dbReference>
<proteinExistence type="predicted"/>
<dbReference type="InterPro" id="IPR003439">
    <property type="entry name" value="ABC_transporter-like_ATP-bd"/>
</dbReference>
<keyword evidence="8" id="KW-0406">Ion transport</keyword>
<dbReference type="GO" id="GO:0005524">
    <property type="term" value="F:ATP binding"/>
    <property type="evidence" value="ECO:0007669"/>
    <property type="project" value="UniProtKB-KW"/>
</dbReference>
<keyword evidence="4" id="KW-0410">Iron transport</keyword>
<evidence type="ECO:0000256" key="6">
    <source>
        <dbReference type="ARBA" id="ARBA00022840"/>
    </source>
</evidence>
<keyword evidence="12" id="KW-1185">Reference proteome</keyword>
<dbReference type="SUPFAM" id="SSF52540">
    <property type="entry name" value="P-loop containing nucleoside triphosphate hydrolases"/>
    <property type="match status" value="1"/>
</dbReference>
<gene>
    <name evidence="11" type="ORF">E1750_06670</name>
</gene>
<accession>A0A4P6Y7C0</accession>
<evidence type="ECO:0000256" key="2">
    <source>
        <dbReference type="ARBA" id="ARBA00022448"/>
    </source>
</evidence>
<dbReference type="OrthoDB" id="9787851at2"/>
<keyword evidence="5" id="KW-0547">Nucleotide-binding</keyword>
<keyword evidence="6 11" id="KW-0067">ATP-binding</keyword>
<feature type="domain" description="ABC transporter" evidence="10">
    <location>
        <begin position="7"/>
        <end position="248"/>
    </location>
</feature>